<evidence type="ECO:0000256" key="8">
    <source>
        <dbReference type="ARBA" id="ARBA00023196"/>
    </source>
</evidence>
<dbReference type="Gene3D" id="3.40.1380.10">
    <property type="match status" value="1"/>
</dbReference>
<keyword evidence="4 10" id="KW-0813">Transport</keyword>
<keyword evidence="5 10" id="KW-0375">Hydrogen ion transport</keyword>
<dbReference type="InterPro" id="IPR000131">
    <property type="entry name" value="ATP_synth_F1_gsu"/>
</dbReference>
<dbReference type="RefSeq" id="WP_349053663.1">
    <property type="nucleotide sequence ID" value="NZ_JBBNPS010000005.1"/>
</dbReference>
<evidence type="ECO:0000256" key="6">
    <source>
        <dbReference type="ARBA" id="ARBA00023065"/>
    </source>
</evidence>
<evidence type="ECO:0000313" key="11">
    <source>
        <dbReference type="EMBL" id="MEQ3353299.1"/>
    </source>
</evidence>
<keyword evidence="12" id="KW-1185">Reference proteome</keyword>
<sequence>MASTREIKRRIRGINSILQITKAMEMVSTAKLRRARIRLAKTRPYFQTVVDDIQGILSILGEDHPLLAKREKETVLYIVLTSDKGLAGGYNANVLRLTESTIKADGCRSKLLVVGNKAKDYFERRDYDIVKAYTGLSENPSYSNARDLAAVAMELYEEKEVDAIRIVYTKFISTISYQAGVTSILPSEDLKAKEDSPAPRTQIEFEPSPESVLDYLIPMYVETAIFGALIEAAASEQGSRRVSMENASDNAHDMIDELQTNYNRARQAAITNEITEIVSAADAVQ</sequence>
<dbReference type="Pfam" id="PF00231">
    <property type="entry name" value="ATP-synt"/>
    <property type="match status" value="1"/>
</dbReference>
<keyword evidence="7 10" id="KW-0472">Membrane</keyword>
<dbReference type="InterPro" id="IPR035968">
    <property type="entry name" value="ATP_synth_F1_ATPase_gsu"/>
</dbReference>
<dbReference type="PRINTS" id="PR00126">
    <property type="entry name" value="ATPASEGAMMA"/>
</dbReference>
<proteinExistence type="inferred from homology"/>
<evidence type="ECO:0000256" key="2">
    <source>
        <dbReference type="ARBA" id="ARBA00004170"/>
    </source>
</evidence>
<dbReference type="NCBIfam" id="TIGR01146">
    <property type="entry name" value="ATPsyn_F1gamma"/>
    <property type="match status" value="1"/>
</dbReference>
<organism evidence="11 12">
    <name type="scientific">Aedoeadaptatus acetigenes</name>
    <dbReference type="NCBI Taxonomy" id="2981723"/>
    <lineage>
        <taxon>Bacteria</taxon>
        <taxon>Bacillati</taxon>
        <taxon>Bacillota</taxon>
        <taxon>Tissierellia</taxon>
        <taxon>Tissierellales</taxon>
        <taxon>Peptoniphilaceae</taxon>
        <taxon>Aedoeadaptatus</taxon>
    </lineage>
</organism>
<dbReference type="Proteomes" id="UP001481872">
    <property type="component" value="Unassembled WGS sequence"/>
</dbReference>
<keyword evidence="8 10" id="KW-0139">CF(1)</keyword>
<comment type="subunit">
    <text evidence="10">F-type ATPases have 2 components, CF(1) - the catalytic core - and CF(0) - the membrane proton channel. CF(1) has five subunits: alpha(3), beta(3), gamma(1), delta(1), epsilon(1). CF(0) has three main subunits: a, b and c.</text>
</comment>
<keyword evidence="9 10" id="KW-0066">ATP synthesis</keyword>
<evidence type="ECO:0000256" key="7">
    <source>
        <dbReference type="ARBA" id="ARBA00023136"/>
    </source>
</evidence>
<gene>
    <name evidence="10 11" type="primary">atpG</name>
    <name evidence="11" type="ORF">AAA081_03145</name>
</gene>
<evidence type="ECO:0000256" key="5">
    <source>
        <dbReference type="ARBA" id="ARBA00022781"/>
    </source>
</evidence>
<protein>
    <recommendedName>
        <fullName evidence="10">ATP synthase gamma chain</fullName>
    </recommendedName>
    <alternativeName>
        <fullName evidence="10">ATP synthase F1 sector gamma subunit</fullName>
    </alternativeName>
    <alternativeName>
        <fullName evidence="10">F-ATPase gamma subunit</fullName>
    </alternativeName>
</protein>
<evidence type="ECO:0000313" key="12">
    <source>
        <dbReference type="Proteomes" id="UP001481872"/>
    </source>
</evidence>
<name>A0ABV1J533_9FIRM</name>
<comment type="caution">
    <text evidence="11">The sequence shown here is derived from an EMBL/GenBank/DDBJ whole genome shotgun (WGS) entry which is preliminary data.</text>
</comment>
<evidence type="ECO:0000256" key="9">
    <source>
        <dbReference type="ARBA" id="ARBA00023310"/>
    </source>
</evidence>
<comment type="function">
    <text evidence="1 10">Produces ATP from ADP in the presence of a proton gradient across the membrane. The gamma chain is believed to be important in regulating ATPase activity and the flow of protons through the CF(0) complex.</text>
</comment>
<accession>A0ABV1J533</accession>
<dbReference type="Gene3D" id="1.10.287.80">
    <property type="entry name" value="ATP synthase, gamma subunit, helix hairpin domain"/>
    <property type="match status" value="2"/>
</dbReference>
<evidence type="ECO:0000256" key="3">
    <source>
        <dbReference type="ARBA" id="ARBA00007681"/>
    </source>
</evidence>
<comment type="subcellular location">
    <subcellularLocation>
        <location evidence="10">Cell membrane</location>
        <topology evidence="10">Peripheral membrane protein</topology>
    </subcellularLocation>
    <subcellularLocation>
        <location evidence="2">Membrane</location>
        <topology evidence="2">Peripheral membrane protein</topology>
    </subcellularLocation>
</comment>
<evidence type="ECO:0000256" key="4">
    <source>
        <dbReference type="ARBA" id="ARBA00022448"/>
    </source>
</evidence>
<keyword evidence="6 10" id="KW-0406">Ion transport</keyword>
<evidence type="ECO:0000256" key="10">
    <source>
        <dbReference type="HAMAP-Rule" id="MF_00815"/>
    </source>
</evidence>
<dbReference type="PANTHER" id="PTHR11693">
    <property type="entry name" value="ATP SYNTHASE GAMMA CHAIN"/>
    <property type="match status" value="1"/>
</dbReference>
<reference evidence="11 12" key="1">
    <citation type="submission" date="2024-04" db="EMBL/GenBank/DDBJ databases">
        <title>Human intestinal bacterial collection.</title>
        <authorList>
            <person name="Pauvert C."/>
            <person name="Hitch T.C.A."/>
            <person name="Clavel T."/>
        </authorList>
    </citation>
    <scope>NUCLEOTIDE SEQUENCE [LARGE SCALE GENOMIC DNA]</scope>
    <source>
        <strain evidence="11 12">CLA-SR-H026</strain>
    </source>
</reference>
<dbReference type="SUPFAM" id="SSF52943">
    <property type="entry name" value="ATP synthase (F1-ATPase), gamma subunit"/>
    <property type="match status" value="1"/>
</dbReference>
<keyword evidence="10" id="KW-1003">Cell membrane</keyword>
<comment type="similarity">
    <text evidence="3 10">Belongs to the ATPase gamma chain family.</text>
</comment>
<dbReference type="HAMAP" id="MF_00815">
    <property type="entry name" value="ATP_synth_gamma_bact"/>
    <property type="match status" value="1"/>
</dbReference>
<evidence type="ECO:0000256" key="1">
    <source>
        <dbReference type="ARBA" id="ARBA00003456"/>
    </source>
</evidence>
<dbReference type="PANTHER" id="PTHR11693:SF22">
    <property type="entry name" value="ATP SYNTHASE SUBUNIT GAMMA, MITOCHONDRIAL"/>
    <property type="match status" value="1"/>
</dbReference>
<dbReference type="EMBL" id="JBBNPS010000005">
    <property type="protein sequence ID" value="MEQ3353299.1"/>
    <property type="molecule type" value="Genomic_DNA"/>
</dbReference>
<dbReference type="CDD" id="cd12151">
    <property type="entry name" value="F1-ATPase_gamma"/>
    <property type="match status" value="1"/>
</dbReference>